<keyword evidence="2" id="KW-0238">DNA-binding</keyword>
<dbReference type="Pfam" id="PF25873">
    <property type="entry name" value="WHD_MalT"/>
    <property type="match status" value="1"/>
</dbReference>
<dbReference type="AlphaFoldDB" id="A0A553GZW1"/>
<dbReference type="InterPro" id="IPR049945">
    <property type="entry name" value="AAA_22"/>
</dbReference>
<dbReference type="CDD" id="cd06170">
    <property type="entry name" value="LuxR_C_like"/>
    <property type="match status" value="1"/>
</dbReference>
<dbReference type="SUPFAM" id="SSF46894">
    <property type="entry name" value="C-terminal effector domain of the bipartite response regulators"/>
    <property type="match status" value="1"/>
</dbReference>
<sequence>MADDACCASSTALSGADLFPRPHLQRALADHPHARLILFCALPGAGKSAALHALAERHLLEGHAIAWLTLQAEDDEPLRFARRLLDELAKTLPDLAEIAGEVPPGDWVERLLATLAAHPRRLLLVLDDLHLIGHEATFAALNALVRSAPPGFAVAVGSRTQPPLHLATLRAKECLLEFGTDDLCLSLAEVGDYLARCGVQADEEALTQLHEHTEGWFTGVQLACRWLRQHPEEAEPSQQWAGEQAAMGDYLLHAVLERLTPYQQDTLMALSVASRFNGELANTLTGRTDGQPLLERLERLQMFLVPLDRERQWYRFHQPFADFLQARLKASDPERYTRLHFKASLWFANHRMQALAIEHAYLADDPEMLAALVDASGLELINRGQMNRIHRWRQRVPEHIARRFPLLVLADVWSEAAQLDLPQANRLLDDLLARWTRSPIQAPLGEGYLAALTVKALVALQKDDLECCVALAAQAEASLGQHAAFLEVTLLLAGVLAQTLLAQPEQARRLLVLARQRNHFLEGAYLDMQLGSVEILLALEQGRMRVGRQVQQRLGEQLAGGFEEKARVRAVPTLAESLLAYHEWQPEGLEERLAWVLENGDVIYPIDLHAQGMLALARLQRLDGRPGEALVTLRALQTLSSRKEVWRFHLEALAEEVLMILQEGGPDALGRADRRLQDVDWERRAQAYEARGYNPVRWLQGLTRVRLQQARGRHSEALHEISQLRNLLLVFWHGVQRLRLDLLAAHSQYRLGYRERGQALLASCLLEAEREGIRGLFYEEGELTREMLLDLQALEHLPVVQGFVRALLADWPGPAFAVPATAQGEGLTDREQSIVRLAADGLSNEAIGLQLSLALGTVKWHLHNIYEKLGVRNRSQAIRRVRDLGLLA</sequence>
<dbReference type="InterPro" id="IPR027417">
    <property type="entry name" value="P-loop_NTPase"/>
</dbReference>
<dbReference type="GO" id="GO:0003677">
    <property type="term" value="F:DNA binding"/>
    <property type="evidence" value="ECO:0007669"/>
    <property type="project" value="UniProtKB-KW"/>
</dbReference>
<dbReference type="Gene3D" id="1.10.10.10">
    <property type="entry name" value="Winged helix-like DNA-binding domain superfamily/Winged helix DNA-binding domain"/>
    <property type="match status" value="1"/>
</dbReference>
<dbReference type="InterPro" id="IPR000792">
    <property type="entry name" value="Tscrpt_reg_LuxR_C"/>
</dbReference>
<dbReference type="Proteomes" id="UP000315235">
    <property type="component" value="Unassembled WGS sequence"/>
</dbReference>
<dbReference type="PANTHER" id="PTHR44688:SF16">
    <property type="entry name" value="DNA-BINDING TRANSCRIPTIONAL ACTIVATOR DEVR_DOSR"/>
    <property type="match status" value="1"/>
</dbReference>
<evidence type="ECO:0000259" key="4">
    <source>
        <dbReference type="PROSITE" id="PS50043"/>
    </source>
</evidence>
<dbReference type="OrthoDB" id="1123107at2"/>
<dbReference type="EMBL" id="VJOY01000006">
    <property type="protein sequence ID" value="TRX75032.1"/>
    <property type="molecule type" value="Genomic_DNA"/>
</dbReference>
<evidence type="ECO:0000256" key="3">
    <source>
        <dbReference type="ARBA" id="ARBA00023163"/>
    </source>
</evidence>
<evidence type="ECO:0000313" key="6">
    <source>
        <dbReference type="Proteomes" id="UP000315235"/>
    </source>
</evidence>
<dbReference type="GO" id="GO:0016887">
    <property type="term" value="F:ATP hydrolysis activity"/>
    <property type="evidence" value="ECO:0007669"/>
    <property type="project" value="InterPro"/>
</dbReference>
<dbReference type="PRINTS" id="PR00038">
    <property type="entry name" value="HTHLUXR"/>
</dbReference>
<organism evidence="5 6">
    <name type="scientific">Pseudomonas mangiferae</name>
    <dbReference type="NCBI Taxonomy" id="2593654"/>
    <lineage>
        <taxon>Bacteria</taxon>
        <taxon>Pseudomonadati</taxon>
        <taxon>Pseudomonadota</taxon>
        <taxon>Gammaproteobacteria</taxon>
        <taxon>Pseudomonadales</taxon>
        <taxon>Pseudomonadaceae</taxon>
        <taxon>Pseudomonas</taxon>
    </lineage>
</organism>
<name>A0A553GZW1_9PSED</name>
<reference evidence="5 6" key="1">
    <citation type="submission" date="2019-07" db="EMBL/GenBank/DDBJ databases">
        <title>Pseudomonas mangiferae sp. nov., isolated from bark of mango tree in Thailand.</title>
        <authorList>
            <person name="Srisuk N."/>
            <person name="Anurat P."/>
        </authorList>
    </citation>
    <scope>NUCLEOTIDE SEQUENCE [LARGE SCALE GENOMIC DNA]</scope>
    <source>
        <strain evidence="5 6">DMKU_BBB3-04</strain>
    </source>
</reference>
<proteinExistence type="predicted"/>
<feature type="domain" description="HTH luxR-type" evidence="4">
    <location>
        <begin position="820"/>
        <end position="885"/>
    </location>
</feature>
<keyword evidence="3" id="KW-0804">Transcription</keyword>
<dbReference type="SMART" id="SM00421">
    <property type="entry name" value="HTH_LUXR"/>
    <property type="match status" value="1"/>
</dbReference>
<dbReference type="GO" id="GO:0006355">
    <property type="term" value="P:regulation of DNA-templated transcription"/>
    <property type="evidence" value="ECO:0007669"/>
    <property type="project" value="InterPro"/>
</dbReference>
<keyword evidence="1" id="KW-0805">Transcription regulation</keyword>
<dbReference type="SUPFAM" id="SSF52540">
    <property type="entry name" value="P-loop containing nucleoside triphosphate hydrolases"/>
    <property type="match status" value="1"/>
</dbReference>
<dbReference type="PANTHER" id="PTHR44688">
    <property type="entry name" value="DNA-BINDING TRANSCRIPTIONAL ACTIVATOR DEVR_DOSR"/>
    <property type="match status" value="1"/>
</dbReference>
<dbReference type="InterPro" id="IPR016032">
    <property type="entry name" value="Sig_transdc_resp-reg_C-effctor"/>
</dbReference>
<keyword evidence="6" id="KW-1185">Reference proteome</keyword>
<dbReference type="Gene3D" id="3.40.50.300">
    <property type="entry name" value="P-loop containing nucleotide triphosphate hydrolases"/>
    <property type="match status" value="1"/>
</dbReference>
<evidence type="ECO:0000313" key="5">
    <source>
        <dbReference type="EMBL" id="TRX75032.1"/>
    </source>
</evidence>
<dbReference type="Pfam" id="PF13401">
    <property type="entry name" value="AAA_22"/>
    <property type="match status" value="1"/>
</dbReference>
<accession>A0A553GZW1</accession>
<evidence type="ECO:0000256" key="2">
    <source>
        <dbReference type="ARBA" id="ARBA00023125"/>
    </source>
</evidence>
<evidence type="ECO:0000256" key="1">
    <source>
        <dbReference type="ARBA" id="ARBA00023015"/>
    </source>
</evidence>
<dbReference type="PROSITE" id="PS00622">
    <property type="entry name" value="HTH_LUXR_1"/>
    <property type="match status" value="1"/>
</dbReference>
<dbReference type="InterPro" id="IPR059106">
    <property type="entry name" value="WHD_MalT"/>
</dbReference>
<dbReference type="PROSITE" id="PS50043">
    <property type="entry name" value="HTH_LUXR_2"/>
    <property type="match status" value="1"/>
</dbReference>
<protein>
    <submittedName>
        <fullName evidence="5">Helix-turn-helix transcriptional regulator</fullName>
    </submittedName>
</protein>
<dbReference type="InterPro" id="IPR036388">
    <property type="entry name" value="WH-like_DNA-bd_sf"/>
</dbReference>
<gene>
    <name evidence="5" type="ORF">FM069_10505</name>
</gene>
<dbReference type="Pfam" id="PF00196">
    <property type="entry name" value="GerE"/>
    <property type="match status" value="1"/>
</dbReference>
<comment type="caution">
    <text evidence="5">The sequence shown here is derived from an EMBL/GenBank/DDBJ whole genome shotgun (WGS) entry which is preliminary data.</text>
</comment>